<dbReference type="Proteomes" id="UP000092634">
    <property type="component" value="Unassembled WGS sequence"/>
</dbReference>
<dbReference type="EMBL" id="MAQB02000012">
    <property type="protein sequence ID" value="OFJ46513.1"/>
    <property type="molecule type" value="Genomic_DNA"/>
</dbReference>
<feature type="transmembrane region" description="Helical" evidence="1">
    <location>
        <begin position="181"/>
        <end position="201"/>
    </location>
</feature>
<comment type="caution">
    <text evidence="3">The sequence shown here is derived from an EMBL/GenBank/DDBJ whole genome shotgun (WGS) entry which is preliminary data.</text>
</comment>
<feature type="transmembrane region" description="Helical" evidence="1">
    <location>
        <begin position="156"/>
        <end position="175"/>
    </location>
</feature>
<organism evidence="3 4">
    <name type="scientific">Janthinobacterium lividum</name>
    <dbReference type="NCBI Taxonomy" id="29581"/>
    <lineage>
        <taxon>Bacteria</taxon>
        <taxon>Pseudomonadati</taxon>
        <taxon>Pseudomonadota</taxon>
        <taxon>Betaproteobacteria</taxon>
        <taxon>Burkholderiales</taxon>
        <taxon>Oxalobacteraceae</taxon>
        <taxon>Janthinobacterium</taxon>
    </lineage>
</organism>
<name>A0A1E8PJU7_9BURK</name>
<accession>A0A1E8PJU7</accession>
<evidence type="ECO:0000313" key="3">
    <source>
        <dbReference type="EMBL" id="OFJ46513.1"/>
    </source>
</evidence>
<proteinExistence type="predicted"/>
<dbReference type="GO" id="GO:0080120">
    <property type="term" value="P:CAAX-box protein maturation"/>
    <property type="evidence" value="ECO:0007669"/>
    <property type="project" value="UniProtKB-ARBA"/>
</dbReference>
<gene>
    <name evidence="3" type="ORF">BA896_020820</name>
</gene>
<keyword evidence="1" id="KW-0812">Transmembrane</keyword>
<feature type="transmembrane region" description="Helical" evidence="1">
    <location>
        <begin position="20"/>
        <end position="39"/>
    </location>
</feature>
<dbReference type="PANTHER" id="PTHR39430">
    <property type="entry name" value="MEMBRANE-ASSOCIATED PROTEASE-RELATED"/>
    <property type="match status" value="1"/>
</dbReference>
<feature type="transmembrane region" description="Helical" evidence="1">
    <location>
        <begin position="123"/>
        <end position="144"/>
    </location>
</feature>
<feature type="domain" description="CAAX prenyl protease 2/Lysostaphin resistance protein A-like" evidence="2">
    <location>
        <begin position="126"/>
        <end position="217"/>
    </location>
</feature>
<feature type="transmembrane region" description="Helical" evidence="1">
    <location>
        <begin position="251"/>
        <end position="272"/>
    </location>
</feature>
<dbReference type="InterPro" id="IPR003675">
    <property type="entry name" value="Rce1/LyrA-like_dom"/>
</dbReference>
<evidence type="ECO:0000256" key="1">
    <source>
        <dbReference type="SAM" id="Phobius"/>
    </source>
</evidence>
<keyword evidence="1" id="KW-1133">Transmembrane helix</keyword>
<feature type="transmembrane region" description="Helical" evidence="1">
    <location>
        <begin position="91"/>
        <end position="117"/>
    </location>
</feature>
<evidence type="ECO:0000313" key="4">
    <source>
        <dbReference type="Proteomes" id="UP000092634"/>
    </source>
</evidence>
<feature type="transmembrane region" description="Helical" evidence="1">
    <location>
        <begin position="213"/>
        <end position="231"/>
    </location>
</feature>
<reference evidence="3 4" key="1">
    <citation type="submission" date="2016-10" db="EMBL/GenBank/DDBJ databases">
        <title>Updated version of Genome Assembly of Janthinobacterium lividum ERGS5:01.</title>
        <authorList>
            <person name="Kumar R."/>
            <person name="Acharya V."/>
            <person name="Singh D."/>
        </authorList>
    </citation>
    <scope>NUCLEOTIDE SEQUENCE [LARGE SCALE GENOMIC DNA]</scope>
    <source>
        <strain evidence="3 4">ERGS5:01</strain>
    </source>
</reference>
<dbReference type="Pfam" id="PF02517">
    <property type="entry name" value="Rce1-like"/>
    <property type="match status" value="1"/>
</dbReference>
<dbReference type="GO" id="GO:0004175">
    <property type="term" value="F:endopeptidase activity"/>
    <property type="evidence" value="ECO:0007669"/>
    <property type="project" value="UniProtKB-ARBA"/>
</dbReference>
<protein>
    <recommendedName>
        <fullName evidence="2">CAAX prenyl protease 2/Lysostaphin resistance protein A-like domain-containing protein</fullName>
    </recommendedName>
</protein>
<feature type="transmembrane region" description="Helical" evidence="1">
    <location>
        <begin position="51"/>
        <end position="70"/>
    </location>
</feature>
<keyword evidence="1" id="KW-0472">Membrane</keyword>
<dbReference type="PANTHER" id="PTHR39430:SF1">
    <property type="entry name" value="PROTEASE"/>
    <property type="match status" value="1"/>
</dbReference>
<evidence type="ECO:0000259" key="2">
    <source>
        <dbReference type="Pfam" id="PF02517"/>
    </source>
</evidence>
<sequence length="290" mass="30717">MRDGAAWPSLRASQAGWACVRIVIALLCVLAPLAALAPLKKHYYMTVGATMRWPFACISVLCILGAYAGYVRWIERRRVGELGGNGAAVELSAGLGIGALLFTLCMTTLAGAGAYQISGRNEVAAMLATIPGFVTGAVFEELVFRAILFRILEEALGSWIALFVSALVFGVMHFANPGSGLLGALVIAVEAGVMLGAAYMATRRLWLCIGIHFAWNFSQGGIFSVAVSGDAQQGLFQSRLTGAEWLTGGQFGAELSVVAATLCTLAGILMLMHCVRTSRIVQPSWRRAAV</sequence>
<dbReference type="AlphaFoldDB" id="A0A1E8PJU7"/>